<evidence type="ECO:0000256" key="10">
    <source>
        <dbReference type="ARBA" id="ARBA00038489"/>
    </source>
</evidence>
<evidence type="ECO:0000256" key="9">
    <source>
        <dbReference type="ARBA" id="ARBA00032824"/>
    </source>
</evidence>
<evidence type="ECO:0000256" key="2">
    <source>
        <dbReference type="ARBA" id="ARBA00011245"/>
    </source>
</evidence>
<feature type="domain" description="Thioredoxin" evidence="13">
    <location>
        <begin position="4"/>
        <end position="152"/>
    </location>
</feature>
<evidence type="ECO:0000256" key="5">
    <source>
        <dbReference type="ARBA" id="ARBA00022862"/>
    </source>
</evidence>
<keyword evidence="15" id="KW-1185">Reference proteome</keyword>
<evidence type="ECO:0000256" key="1">
    <source>
        <dbReference type="ARBA" id="ARBA00003330"/>
    </source>
</evidence>
<dbReference type="NCBIfam" id="NF006960">
    <property type="entry name" value="PRK09437.1"/>
    <property type="match status" value="1"/>
</dbReference>
<dbReference type="Gene3D" id="3.40.30.10">
    <property type="entry name" value="Glutaredoxin"/>
    <property type="match status" value="1"/>
</dbReference>
<evidence type="ECO:0000313" key="14">
    <source>
        <dbReference type="EMBL" id="GAA0874235.1"/>
    </source>
</evidence>
<evidence type="ECO:0000256" key="6">
    <source>
        <dbReference type="ARBA" id="ARBA00023002"/>
    </source>
</evidence>
<evidence type="ECO:0000256" key="7">
    <source>
        <dbReference type="ARBA" id="ARBA00023157"/>
    </source>
</evidence>
<dbReference type="InterPro" id="IPR013766">
    <property type="entry name" value="Thioredoxin_domain"/>
</dbReference>
<dbReference type="RefSeq" id="WP_343785083.1">
    <property type="nucleotide sequence ID" value="NZ_BAAAFH010000003.1"/>
</dbReference>
<dbReference type="EMBL" id="BAAAFH010000003">
    <property type="protein sequence ID" value="GAA0874235.1"/>
    <property type="molecule type" value="Genomic_DNA"/>
</dbReference>
<dbReference type="Proteomes" id="UP001501126">
    <property type="component" value="Unassembled WGS sequence"/>
</dbReference>
<comment type="catalytic activity">
    <reaction evidence="12">
        <text>a hydroperoxide + [thioredoxin]-dithiol = an alcohol + [thioredoxin]-disulfide + H2O</text>
        <dbReference type="Rhea" id="RHEA:62620"/>
        <dbReference type="Rhea" id="RHEA-COMP:10698"/>
        <dbReference type="Rhea" id="RHEA-COMP:10700"/>
        <dbReference type="ChEBI" id="CHEBI:15377"/>
        <dbReference type="ChEBI" id="CHEBI:29950"/>
        <dbReference type="ChEBI" id="CHEBI:30879"/>
        <dbReference type="ChEBI" id="CHEBI:35924"/>
        <dbReference type="ChEBI" id="CHEBI:50058"/>
        <dbReference type="EC" id="1.11.1.24"/>
    </reaction>
</comment>
<keyword evidence="4 14" id="KW-0575">Peroxidase</keyword>
<reference evidence="14 15" key="1">
    <citation type="journal article" date="2019" name="Int. J. Syst. Evol. Microbiol.">
        <title>The Global Catalogue of Microorganisms (GCM) 10K type strain sequencing project: providing services to taxonomists for standard genome sequencing and annotation.</title>
        <authorList>
            <consortium name="The Broad Institute Genomics Platform"/>
            <consortium name="The Broad Institute Genome Sequencing Center for Infectious Disease"/>
            <person name="Wu L."/>
            <person name="Ma J."/>
        </authorList>
    </citation>
    <scope>NUCLEOTIDE SEQUENCE [LARGE SCALE GENOMIC DNA]</scope>
    <source>
        <strain evidence="14 15">JCM 16083</strain>
    </source>
</reference>
<dbReference type="InterPro" id="IPR024706">
    <property type="entry name" value="Peroxiredoxin_AhpC-typ"/>
</dbReference>
<comment type="function">
    <text evidence="1">Thiol-specific peroxidase that catalyzes the reduction of hydrogen peroxide and organic hydroperoxides to water and alcohols, respectively. Plays a role in cell protection against oxidative stress by detoxifying peroxides and as sensor of hydrogen peroxide-mediated signaling events.</text>
</comment>
<evidence type="ECO:0000256" key="11">
    <source>
        <dbReference type="ARBA" id="ARBA00042639"/>
    </source>
</evidence>
<dbReference type="CDD" id="cd03017">
    <property type="entry name" value="PRX_BCP"/>
    <property type="match status" value="1"/>
</dbReference>
<dbReference type="InterPro" id="IPR000866">
    <property type="entry name" value="AhpC/TSA"/>
</dbReference>
<dbReference type="SUPFAM" id="SSF52833">
    <property type="entry name" value="Thioredoxin-like"/>
    <property type="match status" value="1"/>
</dbReference>
<comment type="subunit">
    <text evidence="2">Monomer.</text>
</comment>
<dbReference type="InterPro" id="IPR050924">
    <property type="entry name" value="Peroxiredoxin_BCP/PrxQ"/>
</dbReference>
<dbReference type="Pfam" id="PF00578">
    <property type="entry name" value="AhpC-TSA"/>
    <property type="match status" value="1"/>
</dbReference>
<dbReference type="PANTHER" id="PTHR42801:SF4">
    <property type="entry name" value="AHPC_TSA FAMILY PROTEIN"/>
    <property type="match status" value="1"/>
</dbReference>
<evidence type="ECO:0000256" key="8">
    <source>
        <dbReference type="ARBA" id="ARBA00023284"/>
    </source>
</evidence>
<accession>A0ABN1MLX1</accession>
<sequence>MTTLKVGDKAPDFSVTDQNGKVHTLVDYSGKILAIYFYPKDMTPGCTAQACDLRDHETVLMKKNIQVIGVSADDEKRHAKFAEKYELPFPLLADTDLTMIKAYGVWGPKKFMGKEYEGIHRTTFIIDEKGIIKAIIEKVKTKEHAAQILDVL</sequence>
<keyword evidence="8" id="KW-0676">Redox-active center</keyword>
<name>A0ABN1MLX1_9FLAO</name>
<keyword evidence="6" id="KW-0560">Oxidoreductase</keyword>
<comment type="similarity">
    <text evidence="10">Belongs to the peroxiredoxin family. BCP/PrxQ subfamily.</text>
</comment>
<gene>
    <name evidence="14" type="primary">bcp</name>
    <name evidence="14" type="ORF">GCM10009118_06430</name>
</gene>
<dbReference type="EC" id="1.11.1.24" evidence="3"/>
<evidence type="ECO:0000256" key="12">
    <source>
        <dbReference type="ARBA" id="ARBA00049091"/>
    </source>
</evidence>
<dbReference type="PIRSF" id="PIRSF000239">
    <property type="entry name" value="AHPC"/>
    <property type="match status" value="1"/>
</dbReference>
<keyword evidence="7" id="KW-1015">Disulfide bond</keyword>
<keyword evidence="5" id="KW-0049">Antioxidant</keyword>
<dbReference type="PANTHER" id="PTHR42801">
    <property type="entry name" value="THIOREDOXIN-DEPENDENT PEROXIDE REDUCTASE"/>
    <property type="match status" value="1"/>
</dbReference>
<proteinExistence type="inferred from homology"/>
<comment type="caution">
    <text evidence="14">The sequence shown here is derived from an EMBL/GenBank/DDBJ whole genome shotgun (WGS) entry which is preliminary data.</text>
</comment>
<dbReference type="GO" id="GO:0004601">
    <property type="term" value="F:peroxidase activity"/>
    <property type="evidence" value="ECO:0007669"/>
    <property type="project" value="UniProtKB-KW"/>
</dbReference>
<evidence type="ECO:0000256" key="4">
    <source>
        <dbReference type="ARBA" id="ARBA00022559"/>
    </source>
</evidence>
<organism evidence="14 15">
    <name type="scientific">Wandonia haliotis</name>
    <dbReference type="NCBI Taxonomy" id="574963"/>
    <lineage>
        <taxon>Bacteria</taxon>
        <taxon>Pseudomonadati</taxon>
        <taxon>Bacteroidota</taxon>
        <taxon>Flavobacteriia</taxon>
        <taxon>Flavobacteriales</taxon>
        <taxon>Crocinitomicaceae</taxon>
        <taxon>Wandonia</taxon>
    </lineage>
</organism>
<protein>
    <recommendedName>
        <fullName evidence="3">thioredoxin-dependent peroxiredoxin</fullName>
        <ecNumber evidence="3">1.11.1.24</ecNumber>
    </recommendedName>
    <alternativeName>
        <fullName evidence="9">Thioredoxin peroxidase</fullName>
    </alternativeName>
    <alternativeName>
        <fullName evidence="11">Thioredoxin-dependent peroxiredoxin Bcp</fullName>
    </alternativeName>
</protein>
<evidence type="ECO:0000259" key="13">
    <source>
        <dbReference type="PROSITE" id="PS51352"/>
    </source>
</evidence>
<dbReference type="InterPro" id="IPR036249">
    <property type="entry name" value="Thioredoxin-like_sf"/>
</dbReference>
<evidence type="ECO:0000256" key="3">
    <source>
        <dbReference type="ARBA" id="ARBA00013017"/>
    </source>
</evidence>
<evidence type="ECO:0000313" key="15">
    <source>
        <dbReference type="Proteomes" id="UP001501126"/>
    </source>
</evidence>
<dbReference type="PROSITE" id="PS51352">
    <property type="entry name" value="THIOREDOXIN_2"/>
    <property type="match status" value="1"/>
</dbReference>